<proteinExistence type="predicted"/>
<feature type="region of interest" description="Disordered" evidence="1">
    <location>
        <begin position="1"/>
        <end position="26"/>
    </location>
</feature>
<organism evidence="3 4">
    <name type="scientific">Sphingomonas limnosediminicola</name>
    <dbReference type="NCBI Taxonomy" id="940133"/>
    <lineage>
        <taxon>Bacteria</taxon>
        <taxon>Pseudomonadati</taxon>
        <taxon>Pseudomonadota</taxon>
        <taxon>Alphaproteobacteria</taxon>
        <taxon>Sphingomonadales</taxon>
        <taxon>Sphingomonadaceae</taxon>
        <taxon>Sphingomonas</taxon>
    </lineage>
</organism>
<evidence type="ECO:0000256" key="1">
    <source>
        <dbReference type="SAM" id="MobiDB-lite"/>
    </source>
</evidence>
<keyword evidence="2" id="KW-1133">Transmembrane helix</keyword>
<feature type="transmembrane region" description="Helical" evidence="2">
    <location>
        <begin position="33"/>
        <end position="56"/>
    </location>
</feature>
<sequence>MDNSPPPPTTLSSAMTQAGKRGWNRGTSSSGRVLGLFVAFHGYCAAFIFVLSVLGVMNGINVSGNLKGAAITGVVAFALIKLGHRLRRNQPAQV</sequence>
<dbReference type="Proteomes" id="UP001500827">
    <property type="component" value="Unassembled WGS sequence"/>
</dbReference>
<evidence type="ECO:0000313" key="3">
    <source>
        <dbReference type="EMBL" id="GAA3890118.1"/>
    </source>
</evidence>
<keyword evidence="2" id="KW-0812">Transmembrane</keyword>
<keyword evidence="2" id="KW-0472">Membrane</keyword>
<evidence type="ECO:0000256" key="2">
    <source>
        <dbReference type="SAM" id="Phobius"/>
    </source>
</evidence>
<dbReference type="EMBL" id="BAABBM010000001">
    <property type="protein sequence ID" value="GAA3890118.1"/>
    <property type="molecule type" value="Genomic_DNA"/>
</dbReference>
<evidence type="ECO:0000313" key="4">
    <source>
        <dbReference type="Proteomes" id="UP001500827"/>
    </source>
</evidence>
<feature type="transmembrane region" description="Helical" evidence="2">
    <location>
        <begin position="62"/>
        <end position="80"/>
    </location>
</feature>
<protein>
    <submittedName>
        <fullName evidence="3">Uncharacterized protein</fullName>
    </submittedName>
</protein>
<accession>A0ABP7KWT7</accession>
<gene>
    <name evidence="3" type="ORF">GCM10022276_06450</name>
</gene>
<name>A0ABP7KWT7_9SPHN</name>
<reference evidence="4" key="1">
    <citation type="journal article" date="2019" name="Int. J. Syst. Evol. Microbiol.">
        <title>The Global Catalogue of Microorganisms (GCM) 10K type strain sequencing project: providing services to taxonomists for standard genome sequencing and annotation.</title>
        <authorList>
            <consortium name="The Broad Institute Genomics Platform"/>
            <consortium name="The Broad Institute Genome Sequencing Center for Infectious Disease"/>
            <person name="Wu L."/>
            <person name="Ma J."/>
        </authorList>
    </citation>
    <scope>NUCLEOTIDE SEQUENCE [LARGE SCALE GENOMIC DNA]</scope>
    <source>
        <strain evidence="4">JCM 17543</strain>
    </source>
</reference>
<comment type="caution">
    <text evidence="3">The sequence shown here is derived from an EMBL/GenBank/DDBJ whole genome shotgun (WGS) entry which is preliminary data.</text>
</comment>
<dbReference type="RefSeq" id="WP_344698253.1">
    <property type="nucleotide sequence ID" value="NZ_BAABBM010000001.1"/>
</dbReference>
<keyword evidence="4" id="KW-1185">Reference proteome</keyword>